<sequence length="359" mass="38757">MSTLLTTIVITPTSTSTVLTTNITAPNKVTSLTTFETTPTITTLTSTVTTYTPIVTVTQTLYALQLTSDIINAQFKRYFLTLMNTNQLGVISDFSQAAKFYADSNGNITAGNGVLFAITSTSDVSNIFEQVPGTGQESAPCWIDSNNLFQCQSSMSMYMPAYNSTSELRLFTSVSDIFPLGCSGPLIVMAVPFPTAAKAAPAAQATRVIFQDSPSSRNIFAGNYLAAGNEDSNGMRTILQRLNITGNRGNAAVFLADPINGNLFSTTNAPFISSNLASRQNVYLDFPDYTIPDQYKVIFPCTLRSDLTAFCKYQNWSVLGGYNGTILPEQDGRIQIFNISDYGGDSSWVAPINLVGTVL</sequence>
<evidence type="ECO:0000313" key="2">
    <source>
        <dbReference type="Proteomes" id="UP001365542"/>
    </source>
</evidence>
<proteinExistence type="predicted"/>
<name>A0AAV9XMJ6_9PEZI</name>
<keyword evidence="2" id="KW-1185">Reference proteome</keyword>
<accession>A0AAV9XMJ6</accession>
<dbReference type="AlphaFoldDB" id="A0AAV9XMJ6"/>
<reference evidence="1 2" key="1">
    <citation type="submission" date="2019-10" db="EMBL/GenBank/DDBJ databases">
        <authorList>
            <person name="Palmer J.M."/>
        </authorList>
    </citation>
    <scope>NUCLEOTIDE SEQUENCE [LARGE SCALE GENOMIC DNA]</scope>
    <source>
        <strain evidence="1 2">TWF694</strain>
    </source>
</reference>
<gene>
    <name evidence="1" type="ORF">TWF694_006397</name>
</gene>
<comment type="caution">
    <text evidence="1">The sequence shown here is derived from an EMBL/GenBank/DDBJ whole genome shotgun (WGS) entry which is preliminary data.</text>
</comment>
<dbReference type="Proteomes" id="UP001365542">
    <property type="component" value="Unassembled WGS sequence"/>
</dbReference>
<evidence type="ECO:0000313" key="1">
    <source>
        <dbReference type="EMBL" id="KAK6542444.1"/>
    </source>
</evidence>
<protein>
    <submittedName>
        <fullName evidence="1">Uncharacterized protein</fullName>
    </submittedName>
</protein>
<dbReference type="EMBL" id="JAVHJO010000002">
    <property type="protein sequence ID" value="KAK6542444.1"/>
    <property type="molecule type" value="Genomic_DNA"/>
</dbReference>
<organism evidence="1 2">
    <name type="scientific">Orbilia ellipsospora</name>
    <dbReference type="NCBI Taxonomy" id="2528407"/>
    <lineage>
        <taxon>Eukaryota</taxon>
        <taxon>Fungi</taxon>
        <taxon>Dikarya</taxon>
        <taxon>Ascomycota</taxon>
        <taxon>Pezizomycotina</taxon>
        <taxon>Orbiliomycetes</taxon>
        <taxon>Orbiliales</taxon>
        <taxon>Orbiliaceae</taxon>
        <taxon>Orbilia</taxon>
    </lineage>
</organism>